<organism evidence="1 2">
    <name type="scientific">Flavobacterium alvei</name>
    <dbReference type="NCBI Taxonomy" id="2080416"/>
    <lineage>
        <taxon>Bacteria</taxon>
        <taxon>Pseudomonadati</taxon>
        <taxon>Bacteroidota</taxon>
        <taxon>Flavobacteriia</taxon>
        <taxon>Flavobacteriales</taxon>
        <taxon>Flavobacteriaceae</taxon>
        <taxon>Flavobacterium</taxon>
    </lineage>
</organism>
<evidence type="ECO:0000313" key="2">
    <source>
        <dbReference type="Proteomes" id="UP000237310"/>
    </source>
</evidence>
<reference evidence="1 2" key="1">
    <citation type="submission" date="2018-01" db="EMBL/GenBank/DDBJ databases">
        <authorList>
            <person name="Gaut B.S."/>
            <person name="Morton B.R."/>
            <person name="Clegg M.T."/>
            <person name="Duvall M.R."/>
        </authorList>
    </citation>
    <scope>NUCLEOTIDE SEQUENCE [LARGE SCALE GENOMIC DNA]</scope>
    <source>
        <strain evidence="1 2">HR-AY</strain>
    </source>
</reference>
<proteinExistence type="predicted"/>
<gene>
    <name evidence="1" type="ORF">C3L50_05090</name>
</gene>
<dbReference type="AlphaFoldDB" id="A0A2S5AEL4"/>
<dbReference type="Proteomes" id="UP000237310">
    <property type="component" value="Unassembled WGS sequence"/>
</dbReference>
<comment type="caution">
    <text evidence="1">The sequence shown here is derived from an EMBL/GenBank/DDBJ whole genome shotgun (WGS) entry which is preliminary data.</text>
</comment>
<sequence length="137" mass="15980">MTKIKIIIILAFLSIGLQKSYSQTYNFKTSGLSVLQKDSKGNWGKWSDLNLVNILVKLDTNKNRIIVFSESLQVFEIVDYIPLEESESDSVYSFTCKDNNGENCTLSIITRKKQDNRKQLYINYEDRIILYNIFNYN</sequence>
<evidence type="ECO:0000313" key="1">
    <source>
        <dbReference type="EMBL" id="POY40872.1"/>
    </source>
</evidence>
<dbReference type="OrthoDB" id="1272076at2"/>
<accession>A0A2S5AEL4</accession>
<keyword evidence="2" id="KW-1185">Reference proteome</keyword>
<name>A0A2S5AEL4_9FLAO</name>
<dbReference type="RefSeq" id="WP_103805058.1">
    <property type="nucleotide sequence ID" value="NZ_CAKZGH010000141.1"/>
</dbReference>
<dbReference type="EMBL" id="PQVG01000002">
    <property type="protein sequence ID" value="POY40872.1"/>
    <property type="molecule type" value="Genomic_DNA"/>
</dbReference>
<protein>
    <submittedName>
        <fullName evidence="1">Uncharacterized protein</fullName>
    </submittedName>
</protein>